<feature type="transmembrane region" description="Helical" evidence="9">
    <location>
        <begin position="193"/>
        <end position="213"/>
    </location>
</feature>
<dbReference type="STRING" id="333140.AWW68_11735"/>
<feature type="transmembrane region" description="Helical" evidence="9">
    <location>
        <begin position="100"/>
        <end position="122"/>
    </location>
</feature>
<keyword evidence="7" id="KW-0406">Ion transport</keyword>
<name>A0A150X3S0_9BACT</name>
<organism evidence="11 12">
    <name type="scientific">Roseivirga spongicola</name>
    <dbReference type="NCBI Taxonomy" id="333140"/>
    <lineage>
        <taxon>Bacteria</taxon>
        <taxon>Pseudomonadati</taxon>
        <taxon>Bacteroidota</taxon>
        <taxon>Cytophagia</taxon>
        <taxon>Cytophagales</taxon>
        <taxon>Roseivirgaceae</taxon>
        <taxon>Roseivirga</taxon>
    </lineage>
</organism>
<dbReference type="PANTHER" id="PTHR43562:SF1">
    <property type="entry name" value="NA(+)_H(+) ANTIPORTER YJBQ-RELATED"/>
    <property type="match status" value="1"/>
</dbReference>
<dbReference type="SUPFAM" id="SSF116726">
    <property type="entry name" value="TrkA C-terminal domain-like"/>
    <property type="match status" value="1"/>
</dbReference>
<dbReference type="OrthoDB" id="9793589at2"/>
<evidence type="ECO:0000256" key="6">
    <source>
        <dbReference type="ARBA" id="ARBA00022989"/>
    </source>
</evidence>
<keyword evidence="6 9" id="KW-1133">Transmembrane helix</keyword>
<evidence type="ECO:0000256" key="7">
    <source>
        <dbReference type="ARBA" id="ARBA00023065"/>
    </source>
</evidence>
<dbReference type="Gene3D" id="3.40.50.720">
    <property type="entry name" value="NAD(P)-binding Rossmann-like Domain"/>
    <property type="match status" value="1"/>
</dbReference>
<dbReference type="GO" id="GO:0008324">
    <property type="term" value="F:monoatomic cation transmembrane transporter activity"/>
    <property type="evidence" value="ECO:0007669"/>
    <property type="project" value="InterPro"/>
</dbReference>
<feature type="transmembrane region" description="Helical" evidence="9">
    <location>
        <begin position="6"/>
        <end position="26"/>
    </location>
</feature>
<evidence type="ECO:0000256" key="1">
    <source>
        <dbReference type="ARBA" id="ARBA00004141"/>
    </source>
</evidence>
<proteinExistence type="predicted"/>
<keyword evidence="4" id="KW-0633">Potassium transport</keyword>
<protein>
    <recommendedName>
        <fullName evidence="10">RCK C-terminal domain-containing protein</fullName>
    </recommendedName>
</protein>
<dbReference type="AlphaFoldDB" id="A0A150X3S0"/>
<accession>A0A150X3S0</accession>
<dbReference type="GO" id="GO:0006813">
    <property type="term" value="P:potassium ion transport"/>
    <property type="evidence" value="ECO:0007669"/>
    <property type="project" value="UniProtKB-KW"/>
</dbReference>
<dbReference type="GO" id="GO:1902600">
    <property type="term" value="P:proton transmembrane transport"/>
    <property type="evidence" value="ECO:0007669"/>
    <property type="project" value="InterPro"/>
</dbReference>
<dbReference type="Proteomes" id="UP000075606">
    <property type="component" value="Unassembled WGS sequence"/>
</dbReference>
<dbReference type="GO" id="GO:0015297">
    <property type="term" value="F:antiporter activity"/>
    <property type="evidence" value="ECO:0007669"/>
    <property type="project" value="UniProtKB-KW"/>
</dbReference>
<dbReference type="InterPro" id="IPR038770">
    <property type="entry name" value="Na+/solute_symporter_sf"/>
</dbReference>
<evidence type="ECO:0000256" key="2">
    <source>
        <dbReference type="ARBA" id="ARBA00022448"/>
    </source>
</evidence>
<evidence type="ECO:0000256" key="5">
    <source>
        <dbReference type="ARBA" id="ARBA00022692"/>
    </source>
</evidence>
<dbReference type="RefSeq" id="WP_068221612.1">
    <property type="nucleotide sequence ID" value="NZ_LRPC01000028.1"/>
</dbReference>
<evidence type="ECO:0000256" key="9">
    <source>
        <dbReference type="SAM" id="Phobius"/>
    </source>
</evidence>
<evidence type="ECO:0000256" key="4">
    <source>
        <dbReference type="ARBA" id="ARBA00022538"/>
    </source>
</evidence>
<evidence type="ECO:0000256" key="8">
    <source>
        <dbReference type="ARBA" id="ARBA00023136"/>
    </source>
</evidence>
<feature type="transmembrane region" description="Helical" evidence="9">
    <location>
        <begin position="257"/>
        <end position="272"/>
    </location>
</feature>
<keyword evidence="2" id="KW-0813">Transport</keyword>
<feature type="domain" description="RCK C-terminal" evidence="10">
    <location>
        <begin position="539"/>
        <end position="619"/>
    </location>
</feature>
<keyword evidence="5 9" id="KW-0812">Transmembrane</keyword>
<feature type="transmembrane region" description="Helical" evidence="9">
    <location>
        <begin position="128"/>
        <end position="149"/>
    </location>
</feature>
<dbReference type="InterPro" id="IPR036291">
    <property type="entry name" value="NAD(P)-bd_dom_sf"/>
</dbReference>
<feature type="transmembrane region" description="Helical" evidence="9">
    <location>
        <begin position="161"/>
        <end position="181"/>
    </location>
</feature>
<gene>
    <name evidence="11" type="ORF">AWW68_11735</name>
</gene>
<keyword evidence="8 9" id="KW-0472">Membrane</keyword>
<feature type="transmembrane region" description="Helical" evidence="9">
    <location>
        <begin position="284"/>
        <end position="302"/>
    </location>
</feature>
<dbReference type="Pfam" id="PF00999">
    <property type="entry name" value="Na_H_Exchanger"/>
    <property type="match status" value="1"/>
</dbReference>
<dbReference type="GO" id="GO:0016020">
    <property type="term" value="C:membrane"/>
    <property type="evidence" value="ECO:0007669"/>
    <property type="project" value="UniProtKB-SubCell"/>
</dbReference>
<dbReference type="Gene3D" id="1.20.1530.20">
    <property type="match status" value="1"/>
</dbReference>
<keyword evidence="4" id="KW-0630">Potassium</keyword>
<dbReference type="PANTHER" id="PTHR43562">
    <property type="entry name" value="NAPA-TYPE SODIUM/HYDROGEN ANTIPORTER"/>
    <property type="match status" value="1"/>
</dbReference>
<reference evidence="11 12" key="1">
    <citation type="submission" date="2016-01" db="EMBL/GenBank/DDBJ databases">
        <title>Genome sequencing of Roseivirga spongicola UST030701-084.</title>
        <authorList>
            <person name="Selvaratnam C."/>
            <person name="Thevarajoo S."/>
            <person name="Goh K.M."/>
            <person name="Ee R."/>
            <person name="Chan K.-G."/>
            <person name="Chong C.S."/>
        </authorList>
    </citation>
    <scope>NUCLEOTIDE SEQUENCE [LARGE SCALE GENOMIC DNA]</scope>
    <source>
        <strain evidence="11 12">UST030701-084</strain>
    </source>
</reference>
<dbReference type="PROSITE" id="PS51202">
    <property type="entry name" value="RCK_C"/>
    <property type="match status" value="1"/>
</dbReference>
<evidence type="ECO:0000259" key="10">
    <source>
        <dbReference type="PROSITE" id="PS51202"/>
    </source>
</evidence>
<feature type="transmembrane region" description="Helical" evidence="9">
    <location>
        <begin position="31"/>
        <end position="48"/>
    </location>
</feature>
<keyword evidence="12" id="KW-1185">Reference proteome</keyword>
<dbReference type="SUPFAM" id="SSF51735">
    <property type="entry name" value="NAD(P)-binding Rossmann-fold domains"/>
    <property type="match status" value="1"/>
</dbReference>
<sequence length="619" mass="68900">MHELDYYPLLLIFAIAWAVPLILSWFEIGKVPSVIVEIILGVVIGPFVLDLVHETPYMEFLSYTGFLFLIFLVGLEIDVNKIINSLSSLRFKASSILTNTFMLAMGIYLGTLLLSLPALWLISQFHELNVIYYALLFPTVGISITVPILKASGEIKRKFGQILLMQGSIANLLSILLISIYSGYVKNGLDIELLLFNLLFIAFLVFHAIGKKLNRVRTFQKVIYRLEHAANQIKVRGAVALFFAFVVIASAVETEPILGAFFAGLLLSLFITKDRSALLFKLDGMGYGFFIPIFFISVGINLDVSSLYNIGESYGFILLLVAAFFITQTIPALSLVRLFGFKKAFAGGNLLSARLGETVAGAQIGLSLGVLTESENAALVTASIITCLLAPMIYNSLNKKDEEHKKVLVFGGSRASLLLAERFKLHDISFMTYLQREEIIQQFDQKSLPFEKTKLTPELLKNLNILSGDLVVVLTESNFLNQQLTAYLKNELRHSKIITRRQSVTHDLVDNNFEGIKTVDHEELLAGHIEDMVLRPNAIDSLSTSFDVYRIEEISISNKQINRKLVKEIAFPQTGSLVIQKRGGEVFIPHGNTHLLIGDQITVIGNGAALTEFRRILEG</sequence>
<comment type="subcellular location">
    <subcellularLocation>
        <location evidence="1">Membrane</location>
        <topology evidence="1">Multi-pass membrane protein</topology>
    </subcellularLocation>
</comment>
<evidence type="ECO:0000313" key="11">
    <source>
        <dbReference type="EMBL" id="KYG73370.1"/>
    </source>
</evidence>
<evidence type="ECO:0000256" key="3">
    <source>
        <dbReference type="ARBA" id="ARBA00022449"/>
    </source>
</evidence>
<feature type="transmembrane region" description="Helical" evidence="9">
    <location>
        <begin position="314"/>
        <end position="339"/>
    </location>
</feature>
<dbReference type="InterPro" id="IPR006037">
    <property type="entry name" value="RCK_C"/>
</dbReference>
<dbReference type="Gene3D" id="3.30.70.1450">
    <property type="entry name" value="Regulator of K+ conductance, C-terminal domain"/>
    <property type="match status" value="1"/>
</dbReference>
<evidence type="ECO:0000313" key="12">
    <source>
        <dbReference type="Proteomes" id="UP000075606"/>
    </source>
</evidence>
<dbReference type="InterPro" id="IPR006153">
    <property type="entry name" value="Cation/H_exchanger_TM"/>
</dbReference>
<dbReference type="Pfam" id="PF02080">
    <property type="entry name" value="TrkA_C"/>
    <property type="match status" value="1"/>
</dbReference>
<keyword evidence="3" id="KW-0050">Antiport</keyword>
<feature type="transmembrane region" description="Helical" evidence="9">
    <location>
        <begin position="60"/>
        <end position="79"/>
    </location>
</feature>
<dbReference type="InterPro" id="IPR036721">
    <property type="entry name" value="RCK_C_sf"/>
</dbReference>
<dbReference type="EMBL" id="LRPC01000028">
    <property type="protein sequence ID" value="KYG73370.1"/>
    <property type="molecule type" value="Genomic_DNA"/>
</dbReference>
<comment type="caution">
    <text evidence="11">The sequence shown here is derived from an EMBL/GenBank/DDBJ whole genome shotgun (WGS) entry which is preliminary data.</text>
</comment>